<evidence type="ECO:0000256" key="1">
    <source>
        <dbReference type="ARBA" id="ARBA00022729"/>
    </source>
</evidence>
<proteinExistence type="predicted"/>
<keyword evidence="6" id="KW-1185">Reference proteome</keyword>
<feature type="chain" id="PRO_5045921312" evidence="2">
    <location>
        <begin position="19"/>
        <end position="569"/>
    </location>
</feature>
<dbReference type="Proteomes" id="UP001226574">
    <property type="component" value="Unassembled WGS sequence"/>
</dbReference>
<evidence type="ECO:0000259" key="4">
    <source>
        <dbReference type="PROSITE" id="PS51175"/>
    </source>
</evidence>
<dbReference type="CDD" id="cd04080">
    <property type="entry name" value="CBM6_cellulase-like"/>
    <property type="match status" value="1"/>
</dbReference>
<dbReference type="SUPFAM" id="SSF49785">
    <property type="entry name" value="Galactose-binding domain-like"/>
    <property type="match status" value="2"/>
</dbReference>
<dbReference type="InterPro" id="IPR014895">
    <property type="entry name" value="Alginate_lyase_2"/>
</dbReference>
<dbReference type="InterPro" id="IPR013320">
    <property type="entry name" value="ConA-like_dom_sf"/>
</dbReference>
<reference evidence="5 6" key="1">
    <citation type="submission" date="2023-08" db="EMBL/GenBank/DDBJ databases">
        <title>Pseudoalteromonas haloplanktis LL1 genome.</title>
        <authorList>
            <person name="Wu S."/>
        </authorList>
    </citation>
    <scope>NUCLEOTIDE SEQUENCE [LARGE SCALE GENOMIC DNA]</scope>
    <source>
        <strain evidence="5 6">LL1</strain>
    </source>
</reference>
<dbReference type="Pfam" id="PF18099">
    <property type="entry name" value="CBM_35_2"/>
    <property type="match status" value="1"/>
</dbReference>
<name>A0ABU1B653_PSEHA</name>
<dbReference type="SMART" id="SM00606">
    <property type="entry name" value="CBD_IV"/>
    <property type="match status" value="1"/>
</dbReference>
<evidence type="ECO:0000313" key="6">
    <source>
        <dbReference type="Proteomes" id="UP001226574"/>
    </source>
</evidence>
<sequence length="569" mass="62244">MRFIRLFCSILVCTLLFGLVGCDSSTPSSVNTSNNNGNAVENEFDELENQWINFDFSAPVTLSAVHLVFYKGDERTTYFKFESSNNNQDWTTLLDTGSSANTTQFESFYLANNVTARYFRIVDLGDSNETANNITHIKFTSETDEGALVIPGLIEAENYTSSYDSTPGNQGGELREGDVDIWQTTDSSGSYSIGAITDEEWLEYEINVGSSGQYTANLRIASVTGSGSIRLLIDGIKKADFIVPATTQWETKSVDLGILTTGVHTLKLAMTDGDFELNWIDLYKNTAQLTALNPNVAPSANFDLTDWYLGVPIDENGDGKSDSISETRLAAGYEHPQWFYTGSDGAMVFKVEIDAPKTSTNTSYSRSELREMLRAGDTSISTQGINKNNWVFSSYSTEDKNAAGGIDGELTATLKVDHVTTTGDSSQVGRVIIGQIHAKDDEPARLYYRKLSGHSKGSIYLAHEPSGGSDQIYDLIGTSSSSAANPNDGIELGEIFSYSIKVTGNTLLVTIMRDGKPDVTQKVDMSKSGYHTGDDQYMYFKAGVYNQNNTGDANDYVQASFYSLSNSHN</sequence>
<dbReference type="InterPro" id="IPR041342">
    <property type="entry name" value="CBM35"/>
</dbReference>
<keyword evidence="5" id="KW-0456">Lyase</keyword>
<dbReference type="PROSITE" id="PS51257">
    <property type="entry name" value="PROKAR_LIPOPROTEIN"/>
    <property type="match status" value="1"/>
</dbReference>
<dbReference type="PROSITE" id="PS50022">
    <property type="entry name" value="FA58C_3"/>
    <property type="match status" value="1"/>
</dbReference>
<dbReference type="InterPro" id="IPR006584">
    <property type="entry name" value="Cellulose-bd_IV"/>
</dbReference>
<dbReference type="Gene3D" id="2.60.120.260">
    <property type="entry name" value="Galactose-binding domain-like"/>
    <property type="match status" value="2"/>
</dbReference>
<evidence type="ECO:0000313" key="5">
    <source>
        <dbReference type="EMBL" id="MDQ9090053.1"/>
    </source>
</evidence>
<dbReference type="InterPro" id="IPR005084">
    <property type="entry name" value="CBM6"/>
</dbReference>
<dbReference type="Pfam" id="PF08787">
    <property type="entry name" value="Alginate_lyase2"/>
    <property type="match status" value="1"/>
</dbReference>
<dbReference type="InterPro" id="IPR008979">
    <property type="entry name" value="Galactose-bd-like_sf"/>
</dbReference>
<dbReference type="PROSITE" id="PS51175">
    <property type="entry name" value="CBM6"/>
    <property type="match status" value="1"/>
</dbReference>
<comment type="caution">
    <text evidence="5">The sequence shown here is derived from an EMBL/GenBank/DDBJ whole genome shotgun (WGS) entry which is preliminary data.</text>
</comment>
<accession>A0ABU1B653</accession>
<dbReference type="Pfam" id="PF00754">
    <property type="entry name" value="F5_F8_type_C"/>
    <property type="match status" value="1"/>
</dbReference>
<organism evidence="5 6">
    <name type="scientific">Pseudoalteromonas haloplanktis</name>
    <name type="common">Alteromonas haloplanktis</name>
    <dbReference type="NCBI Taxonomy" id="228"/>
    <lineage>
        <taxon>Bacteria</taxon>
        <taxon>Pseudomonadati</taxon>
        <taxon>Pseudomonadota</taxon>
        <taxon>Gammaproteobacteria</taxon>
        <taxon>Alteromonadales</taxon>
        <taxon>Pseudoalteromonadaceae</taxon>
        <taxon>Pseudoalteromonas</taxon>
    </lineage>
</organism>
<dbReference type="Gene3D" id="2.60.120.200">
    <property type="match status" value="1"/>
</dbReference>
<dbReference type="RefSeq" id="WP_309038083.1">
    <property type="nucleotide sequence ID" value="NZ_JAVIFY010000001.1"/>
</dbReference>
<protein>
    <submittedName>
        <fullName evidence="5">Polysaccharide lyase family 7 protein</fullName>
    </submittedName>
</protein>
<dbReference type="SUPFAM" id="SSF49899">
    <property type="entry name" value="Concanavalin A-like lectins/glucanases"/>
    <property type="match status" value="1"/>
</dbReference>
<evidence type="ECO:0000256" key="2">
    <source>
        <dbReference type="SAM" id="SignalP"/>
    </source>
</evidence>
<dbReference type="InterPro" id="IPR000421">
    <property type="entry name" value="FA58C"/>
</dbReference>
<feature type="domain" description="F5/8 type C" evidence="3">
    <location>
        <begin position="49"/>
        <end position="142"/>
    </location>
</feature>
<gene>
    <name evidence="5" type="ORF">RC083_00460</name>
</gene>
<evidence type="ECO:0000259" key="3">
    <source>
        <dbReference type="PROSITE" id="PS50022"/>
    </source>
</evidence>
<dbReference type="GO" id="GO:0016829">
    <property type="term" value="F:lyase activity"/>
    <property type="evidence" value="ECO:0007669"/>
    <property type="project" value="UniProtKB-KW"/>
</dbReference>
<feature type="domain" description="CBM6" evidence="4">
    <location>
        <begin position="152"/>
        <end position="283"/>
    </location>
</feature>
<feature type="signal peptide" evidence="2">
    <location>
        <begin position="1"/>
        <end position="18"/>
    </location>
</feature>
<keyword evidence="1 2" id="KW-0732">Signal</keyword>
<dbReference type="EMBL" id="JAVIFY010000001">
    <property type="protein sequence ID" value="MDQ9090053.1"/>
    <property type="molecule type" value="Genomic_DNA"/>
</dbReference>